<evidence type="ECO:0000256" key="1">
    <source>
        <dbReference type="ARBA" id="ARBA00004442"/>
    </source>
</evidence>
<organism evidence="8 9">
    <name type="scientific">Sphingobacterium suaedae</name>
    <dbReference type="NCBI Taxonomy" id="1686402"/>
    <lineage>
        <taxon>Bacteria</taxon>
        <taxon>Pseudomonadati</taxon>
        <taxon>Bacteroidota</taxon>
        <taxon>Sphingobacteriia</taxon>
        <taxon>Sphingobacteriales</taxon>
        <taxon>Sphingobacteriaceae</taxon>
        <taxon>Sphingobacterium</taxon>
    </lineage>
</organism>
<evidence type="ECO:0000259" key="6">
    <source>
        <dbReference type="Pfam" id="PF07980"/>
    </source>
</evidence>
<dbReference type="PROSITE" id="PS51257">
    <property type="entry name" value="PROKAR_LIPOPROTEIN"/>
    <property type="match status" value="1"/>
</dbReference>
<feature type="domain" description="RagB/SusD" evidence="6">
    <location>
        <begin position="387"/>
        <end position="553"/>
    </location>
</feature>
<comment type="caution">
    <text evidence="8">The sequence shown here is derived from an EMBL/GenBank/DDBJ whole genome shotgun (WGS) entry which is preliminary data.</text>
</comment>
<comment type="subcellular location">
    <subcellularLocation>
        <location evidence="1">Cell outer membrane</location>
    </subcellularLocation>
</comment>
<name>A0ABW5KJH1_9SPHI</name>
<evidence type="ECO:0000313" key="8">
    <source>
        <dbReference type="EMBL" id="MFD2549119.1"/>
    </source>
</evidence>
<evidence type="ECO:0000256" key="4">
    <source>
        <dbReference type="ARBA" id="ARBA00023136"/>
    </source>
</evidence>
<comment type="similarity">
    <text evidence="2">Belongs to the SusD family.</text>
</comment>
<reference evidence="9" key="1">
    <citation type="journal article" date="2019" name="Int. J. Syst. Evol. Microbiol.">
        <title>The Global Catalogue of Microorganisms (GCM) 10K type strain sequencing project: providing services to taxonomists for standard genome sequencing and annotation.</title>
        <authorList>
            <consortium name="The Broad Institute Genomics Platform"/>
            <consortium name="The Broad Institute Genome Sequencing Center for Infectious Disease"/>
            <person name="Wu L."/>
            <person name="Ma J."/>
        </authorList>
    </citation>
    <scope>NUCLEOTIDE SEQUENCE [LARGE SCALE GENOMIC DNA]</scope>
    <source>
        <strain evidence="9">KCTC 42662</strain>
    </source>
</reference>
<keyword evidence="5" id="KW-0998">Cell outer membrane</keyword>
<dbReference type="InterPro" id="IPR011990">
    <property type="entry name" value="TPR-like_helical_dom_sf"/>
</dbReference>
<dbReference type="Proteomes" id="UP001597545">
    <property type="component" value="Unassembled WGS sequence"/>
</dbReference>
<keyword evidence="9" id="KW-1185">Reference proteome</keyword>
<sequence>MKRHFYILSLLLVLTGCESFLDSEDYTKKNTGNFPRTVEDANQMVTGIYSTLSAAISNPQHTHFYAAELASDDRFGGGGENDKDMQGLDHLMNTKSSRFEPYWIARYQGIYRANTALFNFDQIEGWESEAQENQLKGEVYFLRALFYFELSQMFGEVPLVTGVEAQNLPKTPAEETYAQIAFDLQEAIRLMPATSYTNTVSGHATKWAAEALMARVFLFYTGYYSKTSLPVVGGGSIEKAQVIAWLDDCIANSGHDLVSDFRNLWPYTNTYTAADYDYVKDNNLKWEGDGNKETVFAVKFGISVDWGTDFQLGYSNQYVLHFGLRSNNGGASTFPFGAGWGAGPVNTQLWNAWRQAEPTDIRRTGSILNGDTDVEDYIYGADNQMEETGLWQKKYIPIRAYSEGVLLNSYAVLADEAIDDMQRSHMQDLVLIRFADVLLMHAELKEDATNLNRVRARVKLPAVGYSLAALKRERRWELAFEGLRYFDLMRWGDAAAALAAQEGVDIKNKGIDTKMKAFGGGYRARYEATGGFWALPEAQIQLSEGVMVQNKGWGTPEAEFPGW</sequence>
<keyword evidence="3" id="KW-0732">Signal</keyword>
<evidence type="ECO:0000256" key="5">
    <source>
        <dbReference type="ARBA" id="ARBA00023237"/>
    </source>
</evidence>
<accession>A0ABW5KJH1</accession>
<dbReference type="EMBL" id="JBHULR010000015">
    <property type="protein sequence ID" value="MFD2549119.1"/>
    <property type="molecule type" value="Genomic_DNA"/>
</dbReference>
<evidence type="ECO:0000256" key="2">
    <source>
        <dbReference type="ARBA" id="ARBA00006275"/>
    </source>
</evidence>
<dbReference type="Gene3D" id="1.25.40.390">
    <property type="match status" value="1"/>
</dbReference>
<dbReference type="Pfam" id="PF14322">
    <property type="entry name" value="SusD-like_3"/>
    <property type="match status" value="1"/>
</dbReference>
<evidence type="ECO:0000259" key="7">
    <source>
        <dbReference type="Pfam" id="PF14322"/>
    </source>
</evidence>
<gene>
    <name evidence="8" type="ORF">ACFSR5_15840</name>
</gene>
<keyword evidence="4" id="KW-0472">Membrane</keyword>
<protein>
    <submittedName>
        <fullName evidence="8">RagB/SusD family nutrient uptake outer membrane protein</fullName>
    </submittedName>
</protein>
<dbReference type="InterPro" id="IPR033985">
    <property type="entry name" value="SusD-like_N"/>
</dbReference>
<feature type="domain" description="SusD-like N-terminal" evidence="7">
    <location>
        <begin position="20"/>
        <end position="218"/>
    </location>
</feature>
<dbReference type="RefSeq" id="WP_380905438.1">
    <property type="nucleotide sequence ID" value="NZ_JBHUEG010000012.1"/>
</dbReference>
<dbReference type="Pfam" id="PF07980">
    <property type="entry name" value="SusD_RagB"/>
    <property type="match status" value="1"/>
</dbReference>
<dbReference type="InterPro" id="IPR012944">
    <property type="entry name" value="SusD_RagB_dom"/>
</dbReference>
<proteinExistence type="inferred from homology"/>
<evidence type="ECO:0000313" key="9">
    <source>
        <dbReference type="Proteomes" id="UP001597545"/>
    </source>
</evidence>
<evidence type="ECO:0000256" key="3">
    <source>
        <dbReference type="ARBA" id="ARBA00022729"/>
    </source>
</evidence>
<dbReference type="SUPFAM" id="SSF48452">
    <property type="entry name" value="TPR-like"/>
    <property type="match status" value="1"/>
</dbReference>